<keyword evidence="5" id="KW-1185">Reference proteome</keyword>
<dbReference type="EMBL" id="BAABHJ010000019">
    <property type="protein sequence ID" value="GAA4612042.1"/>
    <property type="molecule type" value="Genomic_DNA"/>
</dbReference>
<evidence type="ECO:0000259" key="3">
    <source>
        <dbReference type="PROSITE" id="PS01124"/>
    </source>
</evidence>
<protein>
    <submittedName>
        <fullName evidence="4">Helix-turn-helix domain-containing protein</fullName>
    </submittedName>
</protein>
<dbReference type="SMART" id="SM00342">
    <property type="entry name" value="HTH_ARAC"/>
    <property type="match status" value="1"/>
</dbReference>
<evidence type="ECO:0000256" key="1">
    <source>
        <dbReference type="ARBA" id="ARBA00023015"/>
    </source>
</evidence>
<dbReference type="InterPro" id="IPR009057">
    <property type="entry name" value="Homeodomain-like_sf"/>
</dbReference>
<dbReference type="Pfam" id="PF12833">
    <property type="entry name" value="HTH_18"/>
    <property type="match status" value="1"/>
</dbReference>
<evidence type="ECO:0000313" key="5">
    <source>
        <dbReference type="Proteomes" id="UP001500212"/>
    </source>
</evidence>
<dbReference type="PANTHER" id="PTHR43436:SF1">
    <property type="entry name" value="TRANSCRIPTIONAL REGULATORY PROTEIN"/>
    <property type="match status" value="1"/>
</dbReference>
<proteinExistence type="predicted"/>
<reference evidence="5" key="1">
    <citation type="journal article" date="2019" name="Int. J. Syst. Evol. Microbiol.">
        <title>The Global Catalogue of Microorganisms (GCM) 10K type strain sequencing project: providing services to taxonomists for standard genome sequencing and annotation.</title>
        <authorList>
            <consortium name="The Broad Institute Genomics Platform"/>
            <consortium name="The Broad Institute Genome Sequencing Center for Infectious Disease"/>
            <person name="Wu L."/>
            <person name="Ma J."/>
        </authorList>
    </citation>
    <scope>NUCLEOTIDE SEQUENCE [LARGE SCALE GENOMIC DNA]</scope>
    <source>
        <strain evidence="5">JCM 17938</strain>
    </source>
</reference>
<keyword evidence="1" id="KW-0805">Transcription regulation</keyword>
<accession>A0ABP8TMS9</accession>
<dbReference type="SUPFAM" id="SSF46689">
    <property type="entry name" value="Homeodomain-like"/>
    <property type="match status" value="2"/>
</dbReference>
<evidence type="ECO:0000313" key="4">
    <source>
        <dbReference type="EMBL" id="GAA4612042.1"/>
    </source>
</evidence>
<keyword evidence="2" id="KW-0804">Transcription</keyword>
<evidence type="ECO:0000256" key="2">
    <source>
        <dbReference type="ARBA" id="ARBA00023163"/>
    </source>
</evidence>
<dbReference type="Gene3D" id="1.10.10.60">
    <property type="entry name" value="Homeodomain-like"/>
    <property type="match status" value="2"/>
</dbReference>
<sequence length="249" mass="27145">MWLGPGQAIYAGPSLELGPHSGSVACLAVGVDDSFTVRTATHGGRTARTALIAPRFVHQLIAHGRRMVFCYLDATSARERVCRLRMTDGDHALRYGHRQEPLLVRAGAQLADSDSPGMALRWLDLAGAVEPGAMDSRIGMAARYLREQTNPVLSADELAARAGLSTSRFLHLFREHAGTSFRRYRLWARMLRVGALLSGRQDLTTAAVEAGFASPSHFSDSFHAMFGLQPSRLLAVGVRIRLLPTADLR</sequence>
<feature type="domain" description="HTH araC/xylS-type" evidence="3">
    <location>
        <begin position="139"/>
        <end position="236"/>
    </location>
</feature>
<dbReference type="InterPro" id="IPR018060">
    <property type="entry name" value="HTH_AraC"/>
</dbReference>
<name>A0ABP8TMS9_9ACTN</name>
<dbReference type="Proteomes" id="UP001500212">
    <property type="component" value="Unassembled WGS sequence"/>
</dbReference>
<comment type="caution">
    <text evidence="4">The sequence shown here is derived from an EMBL/GenBank/DDBJ whole genome shotgun (WGS) entry which is preliminary data.</text>
</comment>
<dbReference type="PROSITE" id="PS01124">
    <property type="entry name" value="HTH_ARAC_FAMILY_2"/>
    <property type="match status" value="1"/>
</dbReference>
<dbReference type="PANTHER" id="PTHR43436">
    <property type="entry name" value="ARAC-FAMILY TRANSCRIPTIONAL REGULATOR"/>
    <property type="match status" value="1"/>
</dbReference>
<organism evidence="4 5">
    <name type="scientific">Actinoallomurus liliacearum</name>
    <dbReference type="NCBI Taxonomy" id="1080073"/>
    <lineage>
        <taxon>Bacteria</taxon>
        <taxon>Bacillati</taxon>
        <taxon>Actinomycetota</taxon>
        <taxon>Actinomycetes</taxon>
        <taxon>Streptosporangiales</taxon>
        <taxon>Thermomonosporaceae</taxon>
        <taxon>Actinoallomurus</taxon>
    </lineage>
</organism>
<gene>
    <name evidence="4" type="ORF">GCM10023195_51370</name>
</gene>